<evidence type="ECO:0000256" key="3">
    <source>
        <dbReference type="ARBA" id="ARBA00022840"/>
    </source>
</evidence>
<keyword evidence="3 5" id="KW-0067">ATP-binding</keyword>
<dbReference type="InterPro" id="IPR003593">
    <property type="entry name" value="AAA+_ATPase"/>
</dbReference>
<dbReference type="InterPro" id="IPR017871">
    <property type="entry name" value="ABC_transporter-like_CS"/>
</dbReference>
<name>A0A9D2CY81_9FIRM</name>
<organism evidence="5 6">
    <name type="scientific">Candidatus Borkfalkia avistercoris</name>
    <dbReference type="NCBI Taxonomy" id="2838504"/>
    <lineage>
        <taxon>Bacteria</taxon>
        <taxon>Bacillati</taxon>
        <taxon>Bacillota</taxon>
        <taxon>Clostridia</taxon>
        <taxon>Christensenellales</taxon>
        <taxon>Christensenellaceae</taxon>
        <taxon>Candidatus Borkfalkia</taxon>
    </lineage>
</organism>
<dbReference type="InterPro" id="IPR050166">
    <property type="entry name" value="ABC_transporter_ATP-bind"/>
</dbReference>
<protein>
    <submittedName>
        <fullName evidence="5">ABC transporter ATP-binding protein</fullName>
    </submittedName>
</protein>
<reference evidence="5" key="2">
    <citation type="submission" date="2021-04" db="EMBL/GenBank/DDBJ databases">
        <authorList>
            <person name="Gilroy R."/>
        </authorList>
    </citation>
    <scope>NUCLEOTIDE SEQUENCE</scope>
    <source>
        <strain evidence="5">CHK187-5294</strain>
    </source>
</reference>
<accession>A0A9D2CY81</accession>
<dbReference type="PANTHER" id="PTHR42788:SF21">
    <property type="entry name" value="ABC TRANSPORTER ATP-BINDING PROTEIN"/>
    <property type="match status" value="1"/>
</dbReference>
<evidence type="ECO:0000256" key="2">
    <source>
        <dbReference type="ARBA" id="ARBA00022741"/>
    </source>
</evidence>
<evidence type="ECO:0000259" key="4">
    <source>
        <dbReference type="PROSITE" id="PS50893"/>
    </source>
</evidence>
<dbReference type="Proteomes" id="UP000824132">
    <property type="component" value="Unassembled WGS sequence"/>
</dbReference>
<reference evidence="5" key="1">
    <citation type="journal article" date="2021" name="PeerJ">
        <title>Extensive microbial diversity within the chicken gut microbiome revealed by metagenomics and culture.</title>
        <authorList>
            <person name="Gilroy R."/>
            <person name="Ravi A."/>
            <person name="Getino M."/>
            <person name="Pursley I."/>
            <person name="Horton D.L."/>
            <person name="Alikhan N.F."/>
            <person name="Baker D."/>
            <person name="Gharbi K."/>
            <person name="Hall N."/>
            <person name="Watson M."/>
            <person name="Adriaenssens E.M."/>
            <person name="Foster-Nyarko E."/>
            <person name="Jarju S."/>
            <person name="Secka A."/>
            <person name="Antonio M."/>
            <person name="Oren A."/>
            <person name="Chaudhuri R.R."/>
            <person name="La Ragione R."/>
            <person name="Hildebrand F."/>
            <person name="Pallen M.J."/>
        </authorList>
    </citation>
    <scope>NUCLEOTIDE SEQUENCE</scope>
    <source>
        <strain evidence="5">CHK187-5294</strain>
    </source>
</reference>
<dbReference type="CDD" id="cd03293">
    <property type="entry name" value="ABC_NrtD_SsuB_transporters"/>
    <property type="match status" value="1"/>
</dbReference>
<dbReference type="SUPFAM" id="SSF52540">
    <property type="entry name" value="P-loop containing nucleoside triphosphate hydrolases"/>
    <property type="match status" value="1"/>
</dbReference>
<dbReference type="EMBL" id="DXCL01000005">
    <property type="protein sequence ID" value="HIZ02784.1"/>
    <property type="molecule type" value="Genomic_DNA"/>
</dbReference>
<evidence type="ECO:0000256" key="1">
    <source>
        <dbReference type="ARBA" id="ARBA00022448"/>
    </source>
</evidence>
<dbReference type="Gene3D" id="3.40.50.300">
    <property type="entry name" value="P-loop containing nucleotide triphosphate hydrolases"/>
    <property type="match status" value="1"/>
</dbReference>
<dbReference type="InterPro" id="IPR003439">
    <property type="entry name" value="ABC_transporter-like_ATP-bd"/>
</dbReference>
<keyword evidence="1" id="KW-0813">Transport</keyword>
<comment type="caution">
    <text evidence="5">The sequence shown here is derived from an EMBL/GenBank/DDBJ whole genome shotgun (WGS) entry which is preliminary data.</text>
</comment>
<sequence>MNETLDGRLLEFKNVSLTYHTKAGETLAVKDLDFTVREGEFMAVIGPSGCGKTTVLSLAAGLLKPSSGEITVRGKPARESAGKFGYMLQKDELFPWRNIEKNIVLPLEISKKNTSENREKALSLAKKYGLGEFLSYYPDQLSGGMRQRAALIRTLAPDPEILLLDEPFSALDYQTRLSVCNDVYSIIRGEKKTALLVTHDISEAISLADRILVLSKRPASVVSLHEIGFEDLSPLKRRESPHFSVWFEKLWKELNI</sequence>
<dbReference type="AlphaFoldDB" id="A0A9D2CY81"/>
<keyword evidence="2" id="KW-0547">Nucleotide-binding</keyword>
<evidence type="ECO:0000313" key="6">
    <source>
        <dbReference type="Proteomes" id="UP000824132"/>
    </source>
</evidence>
<proteinExistence type="predicted"/>
<dbReference type="PROSITE" id="PS50893">
    <property type="entry name" value="ABC_TRANSPORTER_2"/>
    <property type="match status" value="1"/>
</dbReference>
<feature type="domain" description="ABC transporter" evidence="4">
    <location>
        <begin position="10"/>
        <end position="241"/>
    </location>
</feature>
<dbReference type="GO" id="GO:0016887">
    <property type="term" value="F:ATP hydrolysis activity"/>
    <property type="evidence" value="ECO:0007669"/>
    <property type="project" value="InterPro"/>
</dbReference>
<gene>
    <name evidence="5" type="ORF">H9727_00695</name>
</gene>
<dbReference type="InterPro" id="IPR027417">
    <property type="entry name" value="P-loop_NTPase"/>
</dbReference>
<dbReference type="GO" id="GO:0005524">
    <property type="term" value="F:ATP binding"/>
    <property type="evidence" value="ECO:0007669"/>
    <property type="project" value="UniProtKB-KW"/>
</dbReference>
<dbReference type="PROSITE" id="PS00211">
    <property type="entry name" value="ABC_TRANSPORTER_1"/>
    <property type="match status" value="1"/>
</dbReference>
<dbReference type="SMART" id="SM00382">
    <property type="entry name" value="AAA"/>
    <property type="match status" value="1"/>
</dbReference>
<dbReference type="PANTHER" id="PTHR42788">
    <property type="entry name" value="TAURINE IMPORT ATP-BINDING PROTEIN-RELATED"/>
    <property type="match status" value="1"/>
</dbReference>
<dbReference type="Pfam" id="PF00005">
    <property type="entry name" value="ABC_tran"/>
    <property type="match status" value="1"/>
</dbReference>
<evidence type="ECO:0000313" key="5">
    <source>
        <dbReference type="EMBL" id="HIZ02784.1"/>
    </source>
</evidence>